<dbReference type="RefSeq" id="WP_014130177.1">
    <property type="nucleotide sequence ID" value="NC_016078.1"/>
</dbReference>
<dbReference type="InterPro" id="IPR002037">
    <property type="entry name" value="Glyco_hydro_8"/>
</dbReference>
<gene>
    <name evidence="9" type="ordered locus">KKY_993</name>
</gene>
<reference evidence="9 10" key="1">
    <citation type="journal article" date="2012" name="J. Bacteriol.">
        <title>Complete genome sequence of Pelagibacterium halotolerans B2T.</title>
        <authorList>
            <person name="Huo Y.Y."/>
            <person name="Cheng H."/>
            <person name="Han X.F."/>
            <person name="Jiang X.W."/>
            <person name="Sun C."/>
            <person name="Zhang X.Q."/>
            <person name="Zhu X.F."/>
            <person name="Liu Y.F."/>
            <person name="Li P.F."/>
            <person name="Ni P.X."/>
            <person name="Wu M."/>
        </authorList>
    </citation>
    <scope>NUCLEOTIDE SEQUENCE [LARGE SCALE GENOMIC DNA]</scope>
    <source>
        <strain evidence="10">DSM 22347 / JCM 15775 / CGMCC 1.7692 / B2</strain>
    </source>
</reference>
<dbReference type="EMBL" id="CP003075">
    <property type="protein sequence ID" value="AEQ51028.1"/>
    <property type="molecule type" value="Genomic_DNA"/>
</dbReference>
<protein>
    <recommendedName>
        <fullName evidence="3">cellulase</fullName>
        <ecNumber evidence="3">3.2.1.4</ecNumber>
    </recommendedName>
</protein>
<keyword evidence="7" id="KW-0119">Carbohydrate metabolism</keyword>
<accession>G4RFY5</accession>
<dbReference type="InterPro" id="IPR008928">
    <property type="entry name" value="6-hairpin_glycosidase_sf"/>
</dbReference>
<evidence type="ECO:0000256" key="6">
    <source>
        <dbReference type="ARBA" id="ARBA00023295"/>
    </source>
</evidence>
<evidence type="ECO:0000313" key="9">
    <source>
        <dbReference type="EMBL" id="AEQ51028.1"/>
    </source>
</evidence>
<evidence type="ECO:0000256" key="1">
    <source>
        <dbReference type="ARBA" id="ARBA00000966"/>
    </source>
</evidence>
<dbReference type="GO" id="GO:0030245">
    <property type="term" value="P:cellulose catabolic process"/>
    <property type="evidence" value="ECO:0007669"/>
    <property type="project" value="UniProtKB-KW"/>
</dbReference>
<evidence type="ECO:0000256" key="2">
    <source>
        <dbReference type="ARBA" id="ARBA00009209"/>
    </source>
</evidence>
<evidence type="ECO:0000256" key="8">
    <source>
        <dbReference type="SAM" id="SignalP"/>
    </source>
</evidence>
<comment type="catalytic activity">
    <reaction evidence="1">
        <text>Endohydrolysis of (1-&gt;4)-beta-D-glucosidic linkages in cellulose, lichenin and cereal beta-D-glucans.</text>
        <dbReference type="EC" id="3.2.1.4"/>
    </reaction>
</comment>
<dbReference type="AlphaFoldDB" id="G4RFY5"/>
<feature type="signal peptide" evidence="8">
    <location>
        <begin position="1"/>
        <end position="22"/>
    </location>
</feature>
<proteinExistence type="inferred from homology"/>
<dbReference type="PROSITE" id="PS51257">
    <property type="entry name" value="PROKAR_LIPOPROTEIN"/>
    <property type="match status" value="1"/>
</dbReference>
<dbReference type="PRINTS" id="PR00735">
    <property type="entry name" value="GLHYDRLASE8"/>
</dbReference>
<keyword evidence="6" id="KW-0326">Glycosidase</keyword>
<dbReference type="Proteomes" id="UP000008850">
    <property type="component" value="Chromosome"/>
</dbReference>
<keyword evidence="4" id="KW-0378">Hydrolase</keyword>
<dbReference type="InterPro" id="IPR012341">
    <property type="entry name" value="6hp_glycosidase-like_sf"/>
</dbReference>
<keyword evidence="8" id="KW-0732">Signal</keyword>
<dbReference type="GO" id="GO:0008810">
    <property type="term" value="F:cellulase activity"/>
    <property type="evidence" value="ECO:0007669"/>
    <property type="project" value="UniProtKB-EC"/>
</dbReference>
<keyword evidence="5" id="KW-0136">Cellulose degradation</keyword>
<evidence type="ECO:0000256" key="3">
    <source>
        <dbReference type="ARBA" id="ARBA00012601"/>
    </source>
</evidence>
<sequence length="360" mass="39039">MSARIFPTLVAAAALACFPAAAQDEPMPLSFVHADEWAAYQDAYVRDNGRVVDVFNAEISHSESQGYGMLLAVLAQDRTAFERIWSFTRTELMVRDDGLAAWRWDPSADPHITDINNATDGDILIAYALALAGNGWGIPDYMQEATDIARTVGERLLTEANGLTVILPGAEGFSAAAREDGPVVNPSYWVFEAFAVLADLTPEIDWMSVHDDGLALLDILTADGMPPADWVSMAGETPVPATGFPPEFGYNNVRVPLYVLRANLENTDLLERLGMIFDADHAPAIIDVTTGERIEPMSEAGYRIIGAARACVLYGAPVPADLQTFSPQSYYGATLHLLTLSYLRQRHNQCLVAGSAEGQS</sequence>
<dbReference type="Pfam" id="PF01270">
    <property type="entry name" value="Glyco_hydro_8"/>
    <property type="match status" value="1"/>
</dbReference>
<feature type="chain" id="PRO_5003468216" description="cellulase" evidence="8">
    <location>
        <begin position="23"/>
        <end position="360"/>
    </location>
</feature>
<name>G4RFY5_PELHB</name>
<keyword evidence="7" id="KW-0624">Polysaccharide degradation</keyword>
<dbReference type="STRING" id="1082931.KKY_993"/>
<dbReference type="HOGENOM" id="CLU_037297_1_0_5"/>
<dbReference type="eggNOG" id="COG3405">
    <property type="taxonomic scope" value="Bacteria"/>
</dbReference>
<evidence type="ECO:0000256" key="7">
    <source>
        <dbReference type="ARBA" id="ARBA00023326"/>
    </source>
</evidence>
<dbReference type="SUPFAM" id="SSF48208">
    <property type="entry name" value="Six-hairpin glycosidases"/>
    <property type="match status" value="1"/>
</dbReference>
<dbReference type="Gene3D" id="1.50.10.10">
    <property type="match status" value="1"/>
</dbReference>
<organism evidence="9 10">
    <name type="scientific">Pelagibacterium halotolerans (strain DSM 22347 / JCM 15775 / CGMCC 1.7692 / B2)</name>
    <dbReference type="NCBI Taxonomy" id="1082931"/>
    <lineage>
        <taxon>Bacteria</taxon>
        <taxon>Pseudomonadati</taxon>
        <taxon>Pseudomonadota</taxon>
        <taxon>Alphaproteobacteria</taxon>
        <taxon>Hyphomicrobiales</taxon>
        <taxon>Devosiaceae</taxon>
        <taxon>Pelagibacterium</taxon>
    </lineage>
</organism>
<dbReference type="EC" id="3.2.1.4" evidence="3"/>
<evidence type="ECO:0000313" key="10">
    <source>
        <dbReference type="Proteomes" id="UP000008850"/>
    </source>
</evidence>
<comment type="similarity">
    <text evidence="2">Belongs to the glycosyl hydrolase 8 (cellulase D) family.</text>
</comment>
<keyword evidence="10" id="KW-1185">Reference proteome</keyword>
<dbReference type="PATRIC" id="fig|1082931.4.peg.982"/>
<dbReference type="KEGG" id="phl:KKY_993"/>
<evidence type="ECO:0000256" key="5">
    <source>
        <dbReference type="ARBA" id="ARBA00023001"/>
    </source>
</evidence>
<evidence type="ECO:0000256" key="4">
    <source>
        <dbReference type="ARBA" id="ARBA00022801"/>
    </source>
</evidence>